<dbReference type="Pfam" id="PF00752">
    <property type="entry name" value="XPG_N"/>
    <property type="match status" value="1"/>
</dbReference>
<evidence type="ECO:0000313" key="7">
    <source>
        <dbReference type="Proteomes" id="UP000308197"/>
    </source>
</evidence>
<keyword evidence="1" id="KW-0540">Nuclease</keyword>
<feature type="compositionally biased region" description="Polar residues" evidence="3">
    <location>
        <begin position="861"/>
        <end position="880"/>
    </location>
</feature>
<feature type="compositionally biased region" description="Low complexity" evidence="3">
    <location>
        <begin position="897"/>
        <end position="911"/>
    </location>
</feature>
<dbReference type="InParanoid" id="A0A5C3P3U5"/>
<evidence type="ECO:0000259" key="5">
    <source>
        <dbReference type="SMART" id="SM00485"/>
    </source>
</evidence>
<organism evidence="6 7">
    <name type="scientific">Polyporus arcularius HHB13444</name>
    <dbReference type="NCBI Taxonomy" id="1314778"/>
    <lineage>
        <taxon>Eukaryota</taxon>
        <taxon>Fungi</taxon>
        <taxon>Dikarya</taxon>
        <taxon>Basidiomycota</taxon>
        <taxon>Agaricomycotina</taxon>
        <taxon>Agaricomycetes</taxon>
        <taxon>Polyporales</taxon>
        <taxon>Polyporaceae</taxon>
        <taxon>Polyporus</taxon>
    </lineage>
</organism>
<dbReference type="EMBL" id="ML211355">
    <property type="protein sequence ID" value="TFK83912.1"/>
    <property type="molecule type" value="Genomic_DNA"/>
</dbReference>
<dbReference type="InterPro" id="IPR006084">
    <property type="entry name" value="XPG/Rad2"/>
</dbReference>
<feature type="compositionally biased region" description="Basic residues" evidence="3">
    <location>
        <begin position="563"/>
        <end position="575"/>
    </location>
</feature>
<feature type="region of interest" description="Disordered" evidence="3">
    <location>
        <begin position="562"/>
        <end position="613"/>
    </location>
</feature>
<feature type="region of interest" description="Disordered" evidence="3">
    <location>
        <begin position="694"/>
        <end position="970"/>
    </location>
</feature>
<keyword evidence="7" id="KW-1185">Reference proteome</keyword>
<evidence type="ECO:0000313" key="6">
    <source>
        <dbReference type="EMBL" id="TFK83912.1"/>
    </source>
</evidence>
<gene>
    <name evidence="6" type="ORF">K466DRAFT_528136</name>
</gene>
<dbReference type="GO" id="GO:0006281">
    <property type="term" value="P:DNA repair"/>
    <property type="evidence" value="ECO:0007669"/>
    <property type="project" value="UniProtKB-ARBA"/>
</dbReference>
<feature type="compositionally biased region" description="Basic and acidic residues" evidence="3">
    <location>
        <begin position="813"/>
        <end position="822"/>
    </location>
</feature>
<feature type="compositionally biased region" description="Low complexity" evidence="3">
    <location>
        <begin position="1039"/>
        <end position="1062"/>
    </location>
</feature>
<dbReference type="SUPFAM" id="SSF88723">
    <property type="entry name" value="PIN domain-like"/>
    <property type="match status" value="1"/>
</dbReference>
<protein>
    <recommendedName>
        <fullName evidence="8">XPG-I domain-containing protein</fullName>
    </recommendedName>
</protein>
<dbReference type="AlphaFoldDB" id="A0A5C3P3U5"/>
<dbReference type="InterPro" id="IPR006085">
    <property type="entry name" value="XPG_DNA_repair_N"/>
</dbReference>
<dbReference type="InterPro" id="IPR041177">
    <property type="entry name" value="GEN1_C"/>
</dbReference>
<dbReference type="SUPFAM" id="SSF47807">
    <property type="entry name" value="5' to 3' exonuclease, C-terminal subdomain"/>
    <property type="match status" value="1"/>
</dbReference>
<sequence>MGVPGLWEVINKTGKSRSIANLAVTHGFEDNHNGTRTFRLGVDASIWLHHAAYSAGFKDDRGAHPELRTLFFRLAKLSRMPVSVLFVFDGRQRPKVKRGSKMGKSGTHGLAKGFRELIDLFGMDAREALGEAEAELAYLNRTGAIDAIITDDVDTLVFGALMILKNSSINLTGNKANPATDANGKPCELHVNVYTAEELARHPDVKLTRGGLVVFALVAGGDYGKGLKRCGPDAGHALARLGYGDNLLQAYEHRDAVDLPAFLAQWRLDVQQELRTNANKYMTNAYPSVAIPPDWPPLDQLEMYFDPLTSGRGGGTGGGPPRHRRPVDLPGIAHFCERQFTEWGYRSMILQRFNKNIVAGLVMTVLKAAALEADKREEDRRLRAGAAPGDARVRGLLKPAPHEAVGTPATLVKRCLMPPPKVTRGTRNDDRLAHIAAAFVNRGTPEPDEDERGYVEEVEDRHPLVVGITNQRQHVETDNMLEYRVEICPKQLHRIATSGIEGLNHPDPGAPADESDDEGEDDDRVPRAGQKTKKDNLVYWIPASIMREVHPDIVEEYEERIRSKNTKKAPARKRAAASQVQADGEDEPQPSQAQARSQTARAKPKAKGKGRAKGDEYDYVAFNPYASAASAKEDIDVFRESSLPLRNCGFVFNWPDPDDPDCLVVDCERDDLPTTVKYADIDALGVPMSTEYANTAPPARARARARQSAAASTQSRSKENAPAASQNPRANASASQPAKKRKRAAPQAQAEEPEEPWSEPEDDGRLAFMNPLIDSILGGPAGGGRKEKAKRGRKPRASASSASASAGPSRSSTQKDKGKGRADVGQASQAANKRRRTTLGGVGTGAGAASAFAQDLGEGPSTGSGSSQNRAGGSTSQSQGRADLFSGLYTLDDLMTSDSRSPSPSWSRPSSPASPPPSSSMPAPSSSFSAHLPQSPARLLVPARRKSLPSTGDDVIELSSDSDDDVLGGAADLDDDEAFWSSLPGFNGEQSHYSLRKARESQQSLLDTVMNSDAEAENDAMDQDRDLEELNGLGVQKHASASRSRSAAIDSSSSISAAARRSSGYRNLPIASSSQESALDSGEDFFKDVSVVRHLG</sequence>
<dbReference type="STRING" id="1314778.A0A5C3P3U5"/>
<dbReference type="Gene3D" id="3.40.50.1010">
    <property type="entry name" value="5'-nuclease"/>
    <property type="match status" value="2"/>
</dbReference>
<dbReference type="PRINTS" id="PR00853">
    <property type="entry name" value="XPGRADSUPER"/>
</dbReference>
<reference evidence="6 7" key="1">
    <citation type="journal article" date="2019" name="Nat. Ecol. Evol.">
        <title>Megaphylogeny resolves global patterns of mushroom evolution.</title>
        <authorList>
            <person name="Varga T."/>
            <person name="Krizsan K."/>
            <person name="Foldi C."/>
            <person name="Dima B."/>
            <person name="Sanchez-Garcia M."/>
            <person name="Sanchez-Ramirez S."/>
            <person name="Szollosi G.J."/>
            <person name="Szarkandi J.G."/>
            <person name="Papp V."/>
            <person name="Albert L."/>
            <person name="Andreopoulos W."/>
            <person name="Angelini C."/>
            <person name="Antonin V."/>
            <person name="Barry K.W."/>
            <person name="Bougher N.L."/>
            <person name="Buchanan P."/>
            <person name="Buyck B."/>
            <person name="Bense V."/>
            <person name="Catcheside P."/>
            <person name="Chovatia M."/>
            <person name="Cooper J."/>
            <person name="Damon W."/>
            <person name="Desjardin D."/>
            <person name="Finy P."/>
            <person name="Geml J."/>
            <person name="Haridas S."/>
            <person name="Hughes K."/>
            <person name="Justo A."/>
            <person name="Karasinski D."/>
            <person name="Kautmanova I."/>
            <person name="Kiss B."/>
            <person name="Kocsube S."/>
            <person name="Kotiranta H."/>
            <person name="LaButti K.M."/>
            <person name="Lechner B.E."/>
            <person name="Liimatainen K."/>
            <person name="Lipzen A."/>
            <person name="Lukacs Z."/>
            <person name="Mihaltcheva S."/>
            <person name="Morgado L.N."/>
            <person name="Niskanen T."/>
            <person name="Noordeloos M.E."/>
            <person name="Ohm R.A."/>
            <person name="Ortiz-Santana B."/>
            <person name="Ovrebo C."/>
            <person name="Racz N."/>
            <person name="Riley R."/>
            <person name="Savchenko A."/>
            <person name="Shiryaev A."/>
            <person name="Soop K."/>
            <person name="Spirin V."/>
            <person name="Szebenyi C."/>
            <person name="Tomsovsky M."/>
            <person name="Tulloss R.E."/>
            <person name="Uehling J."/>
            <person name="Grigoriev I.V."/>
            <person name="Vagvolgyi C."/>
            <person name="Papp T."/>
            <person name="Martin F.M."/>
            <person name="Miettinen O."/>
            <person name="Hibbett D.S."/>
            <person name="Nagy L.G."/>
        </authorList>
    </citation>
    <scope>NUCLEOTIDE SEQUENCE [LARGE SCALE GENOMIC DNA]</scope>
    <source>
        <strain evidence="6 7">HHB13444</strain>
    </source>
</reference>
<accession>A0A5C3P3U5</accession>
<feature type="compositionally biased region" description="Basic residues" evidence="3">
    <location>
        <begin position="787"/>
        <end position="796"/>
    </location>
</feature>
<feature type="compositionally biased region" description="Acidic residues" evidence="3">
    <location>
        <begin position="513"/>
        <end position="523"/>
    </location>
</feature>
<evidence type="ECO:0008006" key="8">
    <source>
        <dbReference type="Google" id="ProtNLM"/>
    </source>
</evidence>
<dbReference type="InterPro" id="IPR036279">
    <property type="entry name" value="5-3_exonuclease_C_sf"/>
</dbReference>
<feature type="compositionally biased region" description="Low complexity" evidence="3">
    <location>
        <begin position="695"/>
        <end position="715"/>
    </location>
</feature>
<dbReference type="PANTHER" id="PTHR11081:SF75">
    <property type="entry name" value="ENDONUCLEASE, PUTATIVE (AFU_ORTHOLOGUE AFUA_3G13260)-RELATED"/>
    <property type="match status" value="1"/>
</dbReference>
<feature type="domain" description="XPG-I" evidence="4">
    <location>
        <begin position="119"/>
        <end position="199"/>
    </location>
</feature>
<dbReference type="Pfam" id="PF00867">
    <property type="entry name" value="XPG_I"/>
    <property type="match status" value="1"/>
</dbReference>
<dbReference type="PANTHER" id="PTHR11081">
    <property type="entry name" value="FLAP ENDONUCLEASE FAMILY MEMBER"/>
    <property type="match status" value="1"/>
</dbReference>
<evidence type="ECO:0000256" key="1">
    <source>
        <dbReference type="ARBA" id="ARBA00022722"/>
    </source>
</evidence>
<keyword evidence="2" id="KW-0378">Hydrolase</keyword>
<dbReference type="Pfam" id="PF18380">
    <property type="entry name" value="GEN1_C"/>
    <property type="match status" value="1"/>
</dbReference>
<dbReference type="SMART" id="SM00484">
    <property type="entry name" value="XPGI"/>
    <property type="match status" value="1"/>
</dbReference>
<evidence type="ECO:0000256" key="3">
    <source>
        <dbReference type="SAM" id="MobiDB-lite"/>
    </source>
</evidence>
<feature type="compositionally biased region" description="Acidic residues" evidence="3">
    <location>
        <begin position="954"/>
        <end position="970"/>
    </location>
</feature>
<name>A0A5C3P3U5_9APHY</name>
<proteinExistence type="predicted"/>
<feature type="compositionally biased region" description="Basic residues" evidence="3">
    <location>
        <begin position="602"/>
        <end position="611"/>
    </location>
</feature>
<evidence type="ECO:0000259" key="4">
    <source>
        <dbReference type="SMART" id="SM00484"/>
    </source>
</evidence>
<feature type="compositionally biased region" description="Low complexity" evidence="3">
    <location>
        <begin position="589"/>
        <end position="601"/>
    </location>
</feature>
<feature type="domain" description="XPG N-terminal" evidence="5">
    <location>
        <begin position="1"/>
        <end position="118"/>
    </location>
</feature>
<feature type="region of interest" description="Disordered" evidence="3">
    <location>
        <begin position="499"/>
        <end position="531"/>
    </location>
</feature>
<dbReference type="GO" id="GO:0017108">
    <property type="term" value="F:5'-flap endonuclease activity"/>
    <property type="evidence" value="ECO:0007669"/>
    <property type="project" value="TreeGrafter"/>
</dbReference>
<feature type="compositionally biased region" description="Low complexity" evidence="3">
    <location>
        <begin position="920"/>
        <end position="929"/>
    </location>
</feature>
<evidence type="ECO:0000256" key="2">
    <source>
        <dbReference type="ARBA" id="ARBA00022801"/>
    </source>
</evidence>
<dbReference type="InterPro" id="IPR006086">
    <property type="entry name" value="XPG-I_dom"/>
</dbReference>
<dbReference type="InterPro" id="IPR029060">
    <property type="entry name" value="PIN-like_dom_sf"/>
</dbReference>
<feature type="compositionally biased region" description="Low complexity" evidence="3">
    <location>
        <begin position="797"/>
        <end position="812"/>
    </location>
</feature>
<dbReference type="CDD" id="cd09870">
    <property type="entry name" value="PIN_YEN1"/>
    <property type="match status" value="1"/>
</dbReference>
<dbReference type="Proteomes" id="UP000308197">
    <property type="component" value="Unassembled WGS sequence"/>
</dbReference>
<feature type="region of interest" description="Disordered" evidence="3">
    <location>
        <begin position="1036"/>
        <end position="1080"/>
    </location>
</feature>
<dbReference type="SMART" id="SM00485">
    <property type="entry name" value="XPGN"/>
    <property type="match status" value="1"/>
</dbReference>
<feature type="compositionally biased region" description="Acidic residues" evidence="3">
    <location>
        <begin position="751"/>
        <end position="762"/>
    </location>
</feature>